<keyword evidence="2" id="KW-1185">Reference proteome</keyword>
<gene>
    <name evidence="1" type="ORF">QFC22_005083</name>
</gene>
<sequence length="464" mass="51368">MADLQEALDGVKSELAAKKREEKDTRTREAQLGTQICTLELEMQHLQQQLSTAPESDRLREMLLGKEEDVAGLKLAIEGYEDEKRSVSREFWFKIVEQWQDQVETLQATNATLQAGLQAAQEAARTLERRKAENQELQQTIKRLTHELDMIRTRQSGHGRAPTDVLEMVAGTEPASRHGTVGKSLGDELRSSFAAHEDGDSDDEKPGKGKTVIRTVTYRTERVVRHREPKKTGEADEDSEPEVSFVEEEIMREYADVGVETDPLPELPTMANVATTSTAIQTDETHHGALPPYSPRSDEVAAAEDALAHAHPALDDTTSSPAGLEQHRALALAYTNTCVGLGTRCTVLEDKLRFKQEEAMKRGERVSHPATTVAESQATTAVDSRSALTKSLGYLSISVIVAGIAGYYLGGWRGYANENDFLRHFLHDHKLPYAHLYVQEFIPNTTVVKTLAGGVQQFTGRTPI</sequence>
<evidence type="ECO:0000313" key="1">
    <source>
        <dbReference type="EMBL" id="KAJ9115940.1"/>
    </source>
</evidence>
<organism evidence="1 2">
    <name type="scientific">Naganishia vaughanmartiniae</name>
    <dbReference type="NCBI Taxonomy" id="1424756"/>
    <lineage>
        <taxon>Eukaryota</taxon>
        <taxon>Fungi</taxon>
        <taxon>Dikarya</taxon>
        <taxon>Basidiomycota</taxon>
        <taxon>Agaricomycotina</taxon>
        <taxon>Tremellomycetes</taxon>
        <taxon>Filobasidiales</taxon>
        <taxon>Filobasidiaceae</taxon>
        <taxon>Naganishia</taxon>
    </lineage>
</organism>
<proteinExistence type="predicted"/>
<dbReference type="EMBL" id="JASBWU010000015">
    <property type="protein sequence ID" value="KAJ9115940.1"/>
    <property type="molecule type" value="Genomic_DNA"/>
</dbReference>
<accession>A0ACC2WX98</accession>
<dbReference type="Proteomes" id="UP001243375">
    <property type="component" value="Unassembled WGS sequence"/>
</dbReference>
<comment type="caution">
    <text evidence="1">The sequence shown here is derived from an EMBL/GenBank/DDBJ whole genome shotgun (WGS) entry which is preliminary data.</text>
</comment>
<evidence type="ECO:0000313" key="2">
    <source>
        <dbReference type="Proteomes" id="UP001243375"/>
    </source>
</evidence>
<reference evidence="1" key="1">
    <citation type="submission" date="2023-04" db="EMBL/GenBank/DDBJ databases">
        <title>Draft Genome sequencing of Naganishia species isolated from polar environments using Oxford Nanopore Technology.</title>
        <authorList>
            <person name="Leo P."/>
            <person name="Venkateswaran K."/>
        </authorList>
    </citation>
    <scope>NUCLEOTIDE SEQUENCE</scope>
    <source>
        <strain evidence="1">MNA-CCFEE 5425</strain>
    </source>
</reference>
<name>A0ACC2WX98_9TREE</name>
<protein>
    <submittedName>
        <fullName evidence="1">Uncharacterized protein</fullName>
    </submittedName>
</protein>